<feature type="transmembrane region" description="Helical" evidence="6">
    <location>
        <begin position="110"/>
        <end position="130"/>
    </location>
</feature>
<evidence type="ECO:0000256" key="2">
    <source>
        <dbReference type="ARBA" id="ARBA00009142"/>
    </source>
</evidence>
<feature type="transmembrane region" description="Helical" evidence="6">
    <location>
        <begin position="216"/>
        <end position="235"/>
    </location>
</feature>
<dbReference type="AlphaFoldDB" id="A0AAE3HLT3"/>
<feature type="transmembrane region" description="Helical" evidence="6">
    <location>
        <begin position="51"/>
        <end position="69"/>
    </location>
</feature>
<evidence type="ECO:0000256" key="6">
    <source>
        <dbReference type="RuleBase" id="RU363041"/>
    </source>
</evidence>
<proteinExistence type="inferred from homology"/>
<protein>
    <recommendedName>
        <fullName evidence="6">Probable membrane transporter protein</fullName>
    </recommendedName>
</protein>
<keyword evidence="3 6" id="KW-0812">Transmembrane</keyword>
<evidence type="ECO:0000313" key="7">
    <source>
        <dbReference type="EMBL" id="MCS3903352.1"/>
    </source>
</evidence>
<name>A0AAE3HLT3_9GAMM</name>
<dbReference type="PANTHER" id="PTHR43483:SF3">
    <property type="entry name" value="MEMBRANE TRANSPORTER PROTEIN HI_0806-RELATED"/>
    <property type="match status" value="1"/>
</dbReference>
<comment type="caution">
    <text evidence="7">The sequence shown here is derived from an EMBL/GenBank/DDBJ whole genome shotgun (WGS) entry which is preliminary data.</text>
</comment>
<dbReference type="GO" id="GO:0005886">
    <property type="term" value="C:plasma membrane"/>
    <property type="evidence" value="ECO:0007669"/>
    <property type="project" value="UniProtKB-SubCell"/>
</dbReference>
<feature type="transmembrane region" description="Helical" evidence="6">
    <location>
        <begin position="6"/>
        <end position="39"/>
    </location>
</feature>
<dbReference type="PANTHER" id="PTHR43483">
    <property type="entry name" value="MEMBRANE TRANSPORTER PROTEIN HI_0806-RELATED"/>
    <property type="match status" value="1"/>
</dbReference>
<feature type="transmembrane region" description="Helical" evidence="6">
    <location>
        <begin position="150"/>
        <end position="173"/>
    </location>
</feature>
<dbReference type="Pfam" id="PF01925">
    <property type="entry name" value="TauE"/>
    <property type="match status" value="1"/>
</dbReference>
<feature type="transmembrane region" description="Helical" evidence="6">
    <location>
        <begin position="247"/>
        <end position="264"/>
    </location>
</feature>
<evidence type="ECO:0000256" key="5">
    <source>
        <dbReference type="ARBA" id="ARBA00023136"/>
    </source>
</evidence>
<evidence type="ECO:0000256" key="4">
    <source>
        <dbReference type="ARBA" id="ARBA00022989"/>
    </source>
</evidence>
<dbReference type="Proteomes" id="UP001204445">
    <property type="component" value="Unassembled WGS sequence"/>
</dbReference>
<evidence type="ECO:0000256" key="1">
    <source>
        <dbReference type="ARBA" id="ARBA00004141"/>
    </source>
</evidence>
<keyword evidence="8" id="KW-1185">Reference proteome</keyword>
<evidence type="ECO:0000256" key="3">
    <source>
        <dbReference type="ARBA" id="ARBA00022692"/>
    </source>
</evidence>
<keyword evidence="5 6" id="KW-0472">Membrane</keyword>
<dbReference type="EMBL" id="JANUCT010000008">
    <property type="protein sequence ID" value="MCS3903352.1"/>
    <property type="molecule type" value="Genomic_DNA"/>
</dbReference>
<comment type="similarity">
    <text evidence="2 6">Belongs to the 4-toluene sulfonate uptake permease (TSUP) (TC 2.A.102) family.</text>
</comment>
<evidence type="ECO:0000313" key="8">
    <source>
        <dbReference type="Proteomes" id="UP001204445"/>
    </source>
</evidence>
<dbReference type="InterPro" id="IPR002781">
    <property type="entry name" value="TM_pro_TauE-like"/>
</dbReference>
<gene>
    <name evidence="7" type="ORF">J2T55_001373</name>
</gene>
<keyword evidence="4 6" id="KW-1133">Transmembrane helix</keyword>
<feature type="transmembrane region" description="Helical" evidence="6">
    <location>
        <begin position="180"/>
        <end position="204"/>
    </location>
</feature>
<keyword evidence="6" id="KW-1003">Cell membrane</keyword>
<comment type="subcellular location">
    <subcellularLocation>
        <location evidence="6">Cell membrane</location>
        <topology evidence="6">Multi-pass membrane protein</topology>
    </subcellularLocation>
    <subcellularLocation>
        <location evidence="1">Membrane</location>
        <topology evidence="1">Multi-pass membrane protein</topology>
    </subcellularLocation>
</comment>
<reference evidence="7" key="1">
    <citation type="submission" date="2022-08" db="EMBL/GenBank/DDBJ databases">
        <title>Genomic Encyclopedia of Type Strains, Phase III (KMG-III): the genomes of soil and plant-associated and newly described type strains.</title>
        <authorList>
            <person name="Whitman W."/>
        </authorList>
    </citation>
    <scope>NUCLEOTIDE SEQUENCE</scope>
    <source>
        <strain evidence="7">HMT 1</strain>
    </source>
</reference>
<accession>A0AAE3HLT3</accession>
<feature type="transmembrane region" description="Helical" evidence="6">
    <location>
        <begin position="81"/>
        <end position="103"/>
    </location>
</feature>
<organism evidence="7 8">
    <name type="scientific">Methylohalomonas lacus</name>
    <dbReference type="NCBI Taxonomy" id="398773"/>
    <lineage>
        <taxon>Bacteria</taxon>
        <taxon>Pseudomonadati</taxon>
        <taxon>Pseudomonadota</taxon>
        <taxon>Gammaproteobacteria</taxon>
        <taxon>Methylohalomonadales</taxon>
        <taxon>Methylohalomonadaceae</taxon>
        <taxon>Methylohalomonas</taxon>
    </lineage>
</organism>
<sequence length="265" mass="27080">MPIDPLILFFYLLTGIVGGLLAGLLGIGGGIVIVPALYYLFSWQGFSGDHLMQLAVATSLATIVFTAIASTRAHHRRGAVAWPTLTALLPGIVIGAVAGGLLVRGMASDGLRVLFGLFEIAVALQIGFGAKPAAHRRLPGPVGTTAAGTIIGGLSALFGIGGGTLTVPFLLWCNVAIHRAVATAAACGLPIALVGSLTLIAAGWSLPDLPAHSLGYVYWPAALVIIAATYFTAPLGARLAHALPVAALKRVFAVLLAIIGLRMVL</sequence>
<dbReference type="RefSeq" id="WP_259055063.1">
    <property type="nucleotide sequence ID" value="NZ_JANUCT010000008.1"/>
</dbReference>